<accession>A0A370DS69</accession>
<dbReference type="InterPro" id="IPR007835">
    <property type="entry name" value="MOFRL"/>
</dbReference>
<dbReference type="Gene3D" id="3.40.1480.10">
    <property type="entry name" value="MOFRL domain"/>
    <property type="match status" value="1"/>
</dbReference>
<evidence type="ECO:0000259" key="2">
    <source>
        <dbReference type="Pfam" id="PF13660"/>
    </source>
</evidence>
<name>A0A370DS69_9GAMM</name>
<feature type="domain" description="MOFRL" evidence="1">
    <location>
        <begin position="296"/>
        <end position="401"/>
    </location>
</feature>
<dbReference type="PANTHER" id="PTHR12227">
    <property type="entry name" value="GLYCERATE KINASE"/>
    <property type="match status" value="1"/>
</dbReference>
<dbReference type="InterPro" id="IPR039760">
    <property type="entry name" value="MOFRL_protein"/>
</dbReference>
<dbReference type="GO" id="GO:0008887">
    <property type="term" value="F:glycerate kinase activity"/>
    <property type="evidence" value="ECO:0007669"/>
    <property type="project" value="InterPro"/>
</dbReference>
<evidence type="ECO:0000259" key="1">
    <source>
        <dbReference type="Pfam" id="PF05161"/>
    </source>
</evidence>
<evidence type="ECO:0000313" key="3">
    <source>
        <dbReference type="EMBL" id="RDH87567.1"/>
    </source>
</evidence>
<sequence>MSTPRMSLLEIFDAALRAVDGRRCVRERLRQRPLKGQISLVAVGKAAGAMAMGAREILGKRIVSALVISKHGHLGSVSASLPDWELFEAGHPLPDSRSLAAGDRLITFLQQEPERPLLFLLSGGASSLVESPVDGVGGDFLVRANRWLLGSGLAIGEMNRVRKALSRIKGGGLLHWVGDRSVTALAISDVPGDEPDVIGSGLLVPEMITPDGMENLSLPDWLDSVVRQAIRQRRIYVGHGPAIEIIANLERAKAAAAREARKLGYRATMVDEFVAGDASSAGVRLADELKTAEPGVMIWGGETTIVLPSEPGQGGRNQHLALAAAGVLRGHDNLWFLAAGTDGTDGPTEDAGAVVDGATLTRARNEGFDPGEALRQADSGSLLEASGDLVTTGPTGTNVMDLMLGLKL</sequence>
<comment type="caution">
    <text evidence="3">The sequence shown here is derived from an EMBL/GenBank/DDBJ whole genome shotgun (WGS) entry which is preliminary data.</text>
</comment>
<dbReference type="Pfam" id="PF13660">
    <property type="entry name" value="DUF4147"/>
    <property type="match status" value="1"/>
</dbReference>
<dbReference type="AlphaFoldDB" id="A0A370DS69"/>
<dbReference type="InterPro" id="IPR038614">
    <property type="entry name" value="GK_N_sf"/>
</dbReference>
<dbReference type="SUPFAM" id="SSF82544">
    <property type="entry name" value="GckA/TtuD-like"/>
    <property type="match status" value="1"/>
</dbReference>
<dbReference type="PANTHER" id="PTHR12227:SF0">
    <property type="entry name" value="GLYCERATE KINASE"/>
    <property type="match status" value="1"/>
</dbReference>
<dbReference type="Pfam" id="PF05161">
    <property type="entry name" value="MOFRL"/>
    <property type="match status" value="1"/>
</dbReference>
<organism evidence="3 4">
    <name type="scientific">endosymbiont of Escarpia spicata</name>
    <dbReference type="NCBI Taxonomy" id="2200908"/>
    <lineage>
        <taxon>Bacteria</taxon>
        <taxon>Pseudomonadati</taxon>
        <taxon>Pseudomonadota</taxon>
        <taxon>Gammaproteobacteria</taxon>
        <taxon>sulfur-oxidizing symbionts</taxon>
    </lineage>
</organism>
<dbReference type="Proteomes" id="UP000254771">
    <property type="component" value="Unassembled WGS sequence"/>
</dbReference>
<keyword evidence="4" id="KW-1185">Reference proteome</keyword>
<feature type="domain" description="MOFRL-associated" evidence="2">
    <location>
        <begin position="8"/>
        <end position="210"/>
    </location>
</feature>
<protein>
    <submittedName>
        <fullName evidence="3">Hydroxypyruvate reductase</fullName>
    </submittedName>
</protein>
<dbReference type="Gene3D" id="3.40.50.10180">
    <property type="entry name" value="Glycerate kinase, MOFRL-like N-terminal domain"/>
    <property type="match status" value="1"/>
</dbReference>
<reference evidence="3 4" key="1">
    <citation type="journal article" date="2018" name="ISME J.">
        <title>Endosymbiont genomes yield clues of tubeworm success.</title>
        <authorList>
            <person name="Li Y."/>
            <person name="Liles M.R."/>
            <person name="Halanych K.M."/>
        </authorList>
    </citation>
    <scope>NUCLEOTIDE SEQUENCE [LARGE SCALE GENOMIC DNA]</scope>
    <source>
        <strain evidence="3">A1462</strain>
    </source>
</reference>
<gene>
    <name evidence="3" type="ORF">DIZ78_03085</name>
</gene>
<dbReference type="InterPro" id="IPR037035">
    <property type="entry name" value="GK-like_C_sf"/>
</dbReference>
<dbReference type="EMBL" id="QFXE01000005">
    <property type="protein sequence ID" value="RDH87567.1"/>
    <property type="molecule type" value="Genomic_DNA"/>
</dbReference>
<dbReference type="GO" id="GO:0005737">
    <property type="term" value="C:cytoplasm"/>
    <property type="evidence" value="ECO:0007669"/>
    <property type="project" value="TreeGrafter"/>
</dbReference>
<evidence type="ECO:0000313" key="4">
    <source>
        <dbReference type="Proteomes" id="UP000254771"/>
    </source>
</evidence>
<dbReference type="InterPro" id="IPR025286">
    <property type="entry name" value="MOFRL_assoc_dom"/>
</dbReference>
<proteinExistence type="predicted"/>